<gene>
    <name evidence="3" type="ORF">B0J15DRAFT_570901</name>
</gene>
<evidence type="ECO:0000259" key="2">
    <source>
        <dbReference type="Pfam" id="PF12770"/>
    </source>
</evidence>
<comment type="caution">
    <text evidence="3">The sequence shown here is derived from an EMBL/GenBank/DDBJ whole genome shotgun (WGS) entry which is preliminary data.</text>
</comment>
<dbReference type="InterPro" id="IPR024983">
    <property type="entry name" value="CHAT_dom"/>
</dbReference>
<organism evidence="3 4">
    <name type="scientific">Fusarium solani</name>
    <name type="common">Filamentous fungus</name>
    <dbReference type="NCBI Taxonomy" id="169388"/>
    <lineage>
        <taxon>Eukaryota</taxon>
        <taxon>Fungi</taxon>
        <taxon>Dikarya</taxon>
        <taxon>Ascomycota</taxon>
        <taxon>Pezizomycotina</taxon>
        <taxon>Sordariomycetes</taxon>
        <taxon>Hypocreomycetidae</taxon>
        <taxon>Hypocreales</taxon>
        <taxon>Nectriaceae</taxon>
        <taxon>Fusarium</taxon>
        <taxon>Fusarium solani species complex</taxon>
    </lineage>
</organism>
<dbReference type="Gene3D" id="3.40.50.300">
    <property type="entry name" value="P-loop containing nucleotide triphosphate hydrolases"/>
    <property type="match status" value="1"/>
</dbReference>
<dbReference type="InterPro" id="IPR027417">
    <property type="entry name" value="P-loop_NTPase"/>
</dbReference>
<dbReference type="Proteomes" id="UP000736672">
    <property type="component" value="Unassembled WGS sequence"/>
</dbReference>
<accession>A0A9P9G9G9</accession>
<reference evidence="3" key="1">
    <citation type="journal article" date="2021" name="Nat. Commun.">
        <title>Genetic determinants of endophytism in the Arabidopsis root mycobiome.</title>
        <authorList>
            <person name="Mesny F."/>
            <person name="Miyauchi S."/>
            <person name="Thiergart T."/>
            <person name="Pickel B."/>
            <person name="Atanasova L."/>
            <person name="Karlsson M."/>
            <person name="Huettel B."/>
            <person name="Barry K.W."/>
            <person name="Haridas S."/>
            <person name="Chen C."/>
            <person name="Bauer D."/>
            <person name="Andreopoulos W."/>
            <person name="Pangilinan J."/>
            <person name="LaButti K."/>
            <person name="Riley R."/>
            <person name="Lipzen A."/>
            <person name="Clum A."/>
            <person name="Drula E."/>
            <person name="Henrissat B."/>
            <person name="Kohler A."/>
            <person name="Grigoriev I.V."/>
            <person name="Martin F.M."/>
            <person name="Hacquard S."/>
        </authorList>
    </citation>
    <scope>NUCLEOTIDE SEQUENCE</scope>
    <source>
        <strain evidence="3">FSSC 5 MPI-SDFR-AT-0091</strain>
    </source>
</reference>
<keyword evidence="4" id="KW-1185">Reference proteome</keyword>
<name>A0A9P9G9G9_FUSSL</name>
<dbReference type="OrthoDB" id="5301473at2759"/>
<feature type="compositionally biased region" description="Acidic residues" evidence="1">
    <location>
        <begin position="1604"/>
        <end position="1613"/>
    </location>
</feature>
<dbReference type="EMBL" id="JAGTJS010000025">
    <property type="protein sequence ID" value="KAH7234485.1"/>
    <property type="molecule type" value="Genomic_DNA"/>
</dbReference>
<dbReference type="SUPFAM" id="SSF52540">
    <property type="entry name" value="P-loop containing nucleoside triphosphate hydrolases"/>
    <property type="match status" value="1"/>
</dbReference>
<feature type="domain" description="CHAT" evidence="2">
    <location>
        <begin position="224"/>
        <end position="381"/>
    </location>
</feature>
<protein>
    <recommendedName>
        <fullName evidence="2">CHAT domain-containing protein</fullName>
    </recommendedName>
</protein>
<evidence type="ECO:0000256" key="1">
    <source>
        <dbReference type="SAM" id="MobiDB-lite"/>
    </source>
</evidence>
<dbReference type="Pfam" id="PF12770">
    <property type="entry name" value="CHAT"/>
    <property type="match status" value="1"/>
</dbReference>
<proteinExistence type="predicted"/>
<feature type="region of interest" description="Disordered" evidence="1">
    <location>
        <begin position="1582"/>
        <end position="1614"/>
    </location>
</feature>
<sequence length="1632" mass="184613">MSQELEISLQVVGQTSAGGGWTVDLLKDGEAIQRNLHISDPLDAEGKAICRWYLQQYVQLSPFSLDRAAKAEALLDEYPRKLLRQLPLRQAVLSHINDQIYSLTHNIISIDIYQRDSDGGDQPEDNMHQLFWETLESRELWGYPTWHVIVRRCMKRQAALLAPQPETINPWVDGDGSATINILLVVARDLTSNPSVYDDVSPSIATTTLLKLRDHLNKVPGRIKLNVEVVRPGTFEAFKEHLQRTEQTRGRGYYHIVHFDMHGRVGLRKGSGSKYAMLYFSKVGSFETAPTPGVRVSKVLKTYGIPFAVLNACESARASDGDDANIAKLFLKNGLRGVIGMSFKISSSSVGLFLDRFYWLLLSQGASFAASAAAGREALRSSPMRPARYGSERHLNDSFVAVAYEDGSDPSLSLHRLQSDLRSLGFGYDVNCYHLRHQNAFTFGSNVQELCPDSALVGSKMPLLKHDLVGRDFELLRLEKMINEQRLIYLSGLAGVGKTVLVKHAASVWKSTNLVQFTVYVDFDTGAIKTDQDLLEAILRQFFMQDSGTQWAGLWSMTSRSLLSYDTNKLENLVMDLLSRFNTAIILEDLEPAPLPLDMGKILIEEISLIVKRLLGLTQDENRSTQLYVILTSRRRSPHCLEEELDHELGKCCYDLSGLGLPDAIELSKTILQKAGEPVDEWTSEDADWLESVIHLVQGIPSVLLDILPLQRSRGIPWRQFFRRLHQGIFMSRAEIKEDGFEECAASKQIYSTLFTESYSLLLCLASSFWHKAVSMEQLIRVFLDIADDPLKEDFQHGRGGGTIFWDQLFYGFVDDRGYIREDRNGILHVHPMFTVIGRGYLYDSHIDLSNRVLLQRSIGTSMEACPLHQLDGNEAFPANIFNLLTIFEWCTHEVPASHWPLNVLGSSMSINFDKLPPALRAHLQEKQFTLLKDIPFKFPLIENKVGHASLYALTLLSFSFGERDLDRATWKRVLEVSAKGHPLVASLSPDDDAEAVNLCRGCLLAVSIVSAHRLREFDQAHASWKSLQLLKDELGLPILPPLSAHTTMLDLEAIQKAYLDQNGPPRNKPGFGDPSLYKFLLASILSGVESDMRKWEQGESPLTESLDKESDLEKKLANLLSVEAINSAFSPGIDCPAHVSELILFNRVDRPPPPVEPNARRKLADLEEAYDAGEWIDTCERHFAMALDALMGDQFEEATSHLESIYAVAEMAPASSSLLLTLEGCLARMIKATWAYLCHTSIFLPRFFDRGSGYGFARQLDKALHLSSIDERFWATQALIWPSQEYLSDRNPPSKWWQWWEWLLESQGQDKTWVTHVRANLGLYLEQARLMDQIFIFSGHNNFEKALSLLGELELACNDTVFTHFATPMSPLQSIRDCLELALEQSLIGQKLAAWNHSTQVLDDYLALIDDLAYLRPQFCSWLPSKSIEGFRFAAERFDLLRYQVEMRDKSLSVDPAELKELHQDFVLAIEEGRFARLDVDDVLAVRSKSLELMLDKATKDRRWKDGIDYCDEYLVVTQSSEDEYLRLRDRLISVKEECQWHIVRDDLEEAENNLNFDKCVQLLDQQDASAAGHWQVSFKRQQIAQSPSPRDVPRLGKQVENPTEEGNEDQAESCWCWADPTKPVISCGLP</sequence>
<evidence type="ECO:0000313" key="3">
    <source>
        <dbReference type="EMBL" id="KAH7234485.1"/>
    </source>
</evidence>
<evidence type="ECO:0000313" key="4">
    <source>
        <dbReference type="Proteomes" id="UP000736672"/>
    </source>
</evidence>